<proteinExistence type="predicted"/>
<sequence>MEAPRRGGRTDPQGEDEERSHHEEDGEWSVTERTNNGGTVEMRKNRGKEASQRGGIMERHEKEGNAIRFYEFGNERKRGNQIWELMTYIASATRMQKFSDAFCWPGQRRMQRYQVYVYTASSSQSRRRRVYVEEGACQVSYLLSLIQYHGVEDSLGRESENDALVSGRPMLMRQRVRNENISKTGTPEQQIRQ</sequence>
<keyword evidence="3" id="KW-1185">Reference proteome</keyword>
<feature type="region of interest" description="Disordered" evidence="1">
    <location>
        <begin position="1"/>
        <end position="60"/>
    </location>
</feature>
<comment type="caution">
    <text evidence="2">The sequence shown here is derived from an EMBL/GenBank/DDBJ whole genome shotgun (WGS) entry which is preliminary data.</text>
</comment>
<dbReference type="Proteomes" id="UP001374584">
    <property type="component" value="Unassembled WGS sequence"/>
</dbReference>
<name>A0AAN9LYI5_PHACN</name>
<dbReference type="AlphaFoldDB" id="A0AAN9LYI5"/>
<evidence type="ECO:0000256" key="1">
    <source>
        <dbReference type="SAM" id="MobiDB-lite"/>
    </source>
</evidence>
<gene>
    <name evidence="2" type="ORF">VNO80_24934</name>
</gene>
<feature type="compositionally biased region" description="Basic and acidic residues" evidence="1">
    <location>
        <begin position="41"/>
        <end position="60"/>
    </location>
</feature>
<dbReference type="EMBL" id="JAYMYR010000009">
    <property type="protein sequence ID" value="KAK7341993.1"/>
    <property type="molecule type" value="Genomic_DNA"/>
</dbReference>
<protein>
    <submittedName>
        <fullName evidence="2">Uncharacterized protein</fullName>
    </submittedName>
</protein>
<accession>A0AAN9LYI5</accession>
<organism evidence="2 3">
    <name type="scientific">Phaseolus coccineus</name>
    <name type="common">Scarlet runner bean</name>
    <name type="synonym">Phaseolus multiflorus</name>
    <dbReference type="NCBI Taxonomy" id="3886"/>
    <lineage>
        <taxon>Eukaryota</taxon>
        <taxon>Viridiplantae</taxon>
        <taxon>Streptophyta</taxon>
        <taxon>Embryophyta</taxon>
        <taxon>Tracheophyta</taxon>
        <taxon>Spermatophyta</taxon>
        <taxon>Magnoliopsida</taxon>
        <taxon>eudicotyledons</taxon>
        <taxon>Gunneridae</taxon>
        <taxon>Pentapetalae</taxon>
        <taxon>rosids</taxon>
        <taxon>fabids</taxon>
        <taxon>Fabales</taxon>
        <taxon>Fabaceae</taxon>
        <taxon>Papilionoideae</taxon>
        <taxon>50 kb inversion clade</taxon>
        <taxon>NPAAA clade</taxon>
        <taxon>indigoferoid/millettioid clade</taxon>
        <taxon>Phaseoleae</taxon>
        <taxon>Phaseolus</taxon>
    </lineage>
</organism>
<evidence type="ECO:0000313" key="2">
    <source>
        <dbReference type="EMBL" id="KAK7341993.1"/>
    </source>
</evidence>
<evidence type="ECO:0000313" key="3">
    <source>
        <dbReference type="Proteomes" id="UP001374584"/>
    </source>
</evidence>
<reference evidence="2 3" key="1">
    <citation type="submission" date="2024-01" db="EMBL/GenBank/DDBJ databases">
        <title>The genomes of 5 underutilized Papilionoideae crops provide insights into root nodulation and disease resistanc.</title>
        <authorList>
            <person name="Jiang F."/>
        </authorList>
    </citation>
    <scope>NUCLEOTIDE SEQUENCE [LARGE SCALE GENOMIC DNA]</scope>
    <source>
        <strain evidence="2">JINMINGXINNONG_FW02</strain>
        <tissue evidence="2">Leaves</tissue>
    </source>
</reference>